<gene>
    <name evidence="2" type="ORF">WAK64_16605</name>
</gene>
<keyword evidence="1" id="KW-1133">Transmembrane helix</keyword>
<evidence type="ECO:0000313" key="3">
    <source>
        <dbReference type="Proteomes" id="UP001312865"/>
    </source>
</evidence>
<organism evidence="2 3">
    <name type="scientific">Bacillus spongiae</name>
    <dbReference type="NCBI Taxonomy" id="2683610"/>
    <lineage>
        <taxon>Bacteria</taxon>
        <taxon>Bacillati</taxon>
        <taxon>Bacillota</taxon>
        <taxon>Bacilli</taxon>
        <taxon>Bacillales</taxon>
        <taxon>Bacillaceae</taxon>
        <taxon>Bacillus</taxon>
    </lineage>
</organism>
<sequence length="218" mass="24654">MTIVDVYDQEAKRNAKFGMVIHFSSILYLILLSEKIDVIYSTSMIIGTSFILIGLLYENQTTRAKGEMKKPHYGVNAHQLVAIPANQYGVNFYTIDGKKQYVSKAYLSKNGEYRFLVYHNDAVILHGYLSNGSVILSGMQLDDRLSVEINSIQAAFSIQNKRLGVLTKGIVPLTAQRLYDPCSFVLTNGPSLDEYEMAYILLLSHIFINKYHKLLIEV</sequence>
<feature type="transmembrane region" description="Helical" evidence="1">
    <location>
        <begin position="38"/>
        <end position="57"/>
    </location>
</feature>
<protein>
    <submittedName>
        <fullName evidence="2">Uncharacterized protein</fullName>
    </submittedName>
</protein>
<accession>A0ABU8HH31</accession>
<dbReference type="EMBL" id="JBBAXC010000015">
    <property type="protein sequence ID" value="MEI5908670.1"/>
    <property type="molecule type" value="Genomic_DNA"/>
</dbReference>
<dbReference type="Proteomes" id="UP001312865">
    <property type="component" value="Unassembled WGS sequence"/>
</dbReference>
<dbReference type="RefSeq" id="WP_336588120.1">
    <property type="nucleotide sequence ID" value="NZ_JBBAXC010000015.1"/>
</dbReference>
<evidence type="ECO:0000256" key="1">
    <source>
        <dbReference type="SAM" id="Phobius"/>
    </source>
</evidence>
<keyword evidence="1" id="KW-0812">Transmembrane</keyword>
<evidence type="ECO:0000313" key="2">
    <source>
        <dbReference type="EMBL" id="MEI5908670.1"/>
    </source>
</evidence>
<proteinExistence type="predicted"/>
<name>A0ABU8HH31_9BACI</name>
<feature type="transmembrane region" description="Helical" evidence="1">
    <location>
        <begin position="15"/>
        <end position="32"/>
    </location>
</feature>
<keyword evidence="3" id="KW-1185">Reference proteome</keyword>
<reference evidence="2 3" key="1">
    <citation type="journal article" date="2018" name="J. Microbiol.">
        <title>Bacillus spongiae sp. nov., isolated from sponge of Jeju Island.</title>
        <authorList>
            <person name="Lee G.E."/>
            <person name="Im W.T."/>
            <person name="Park J.S."/>
        </authorList>
    </citation>
    <scope>NUCLEOTIDE SEQUENCE [LARGE SCALE GENOMIC DNA]</scope>
    <source>
        <strain evidence="2 3">135PIL107-10</strain>
    </source>
</reference>
<keyword evidence="1" id="KW-0472">Membrane</keyword>
<comment type="caution">
    <text evidence="2">The sequence shown here is derived from an EMBL/GenBank/DDBJ whole genome shotgun (WGS) entry which is preliminary data.</text>
</comment>